<dbReference type="Proteomes" id="UP001139981">
    <property type="component" value="Unassembled WGS sequence"/>
</dbReference>
<dbReference type="EMBL" id="JANBVB010000167">
    <property type="protein sequence ID" value="KAJ2896804.1"/>
    <property type="molecule type" value="Genomic_DNA"/>
</dbReference>
<evidence type="ECO:0000313" key="2">
    <source>
        <dbReference type="Proteomes" id="UP001139981"/>
    </source>
</evidence>
<sequence>MFYAILKLSLVSVLFASSRAVLQGCDKTIALEITNIFENGDTAFHYDYCEDINDGRGYTSGIAGFCTGTGDAWLVIQEYHKLTGGADKMSQFDNILAEYALSGNNSTTGLSGYCKVWTKLGTSDAKFKQAQDTIRDNLYFLPSMEYAKQLGLGTSIAHGQLYDAGIQHGVGNGPDGLGGMINGTNARVIADEAGDSGSTLVVNGFKVDEVVWLKKFLSVRANVLNNPQELPNKSGAWAKTQYRIASYQYAIDQREYNWTSSAIVLNNDGTPTTVTCSPSSSASTYSRQNIVHLGLLVIALLNLI</sequence>
<reference evidence="1" key="1">
    <citation type="submission" date="2022-07" db="EMBL/GenBank/DDBJ databases">
        <title>Phylogenomic reconstructions and comparative analyses of Kickxellomycotina fungi.</title>
        <authorList>
            <person name="Reynolds N.K."/>
            <person name="Stajich J.E."/>
            <person name="Barry K."/>
            <person name="Grigoriev I.V."/>
            <person name="Crous P."/>
            <person name="Smith M.E."/>
        </authorList>
    </citation>
    <scope>NUCLEOTIDE SEQUENCE</scope>
    <source>
        <strain evidence="1">CBS 190363</strain>
    </source>
</reference>
<organism evidence="1 2">
    <name type="scientific">Coemansia aciculifera</name>
    <dbReference type="NCBI Taxonomy" id="417176"/>
    <lineage>
        <taxon>Eukaryota</taxon>
        <taxon>Fungi</taxon>
        <taxon>Fungi incertae sedis</taxon>
        <taxon>Zoopagomycota</taxon>
        <taxon>Kickxellomycotina</taxon>
        <taxon>Kickxellomycetes</taxon>
        <taxon>Kickxellales</taxon>
        <taxon>Kickxellaceae</taxon>
        <taxon>Coemansia</taxon>
    </lineage>
</organism>
<protein>
    <submittedName>
        <fullName evidence="1">Uncharacterized protein</fullName>
    </submittedName>
</protein>
<name>A0ACC1M5R1_9FUNG</name>
<accession>A0ACC1M5R1</accession>
<gene>
    <name evidence="1" type="ORF">IWW38_001915</name>
</gene>
<evidence type="ECO:0000313" key="1">
    <source>
        <dbReference type="EMBL" id="KAJ2896804.1"/>
    </source>
</evidence>
<proteinExistence type="predicted"/>
<keyword evidence="2" id="KW-1185">Reference proteome</keyword>
<comment type="caution">
    <text evidence="1">The sequence shown here is derived from an EMBL/GenBank/DDBJ whole genome shotgun (WGS) entry which is preliminary data.</text>
</comment>